<name>A0ABS5Y7L3_9CYAN</name>
<dbReference type="PANTHER" id="PTHR46844:SF1">
    <property type="entry name" value="SLR5058 PROTEIN"/>
    <property type="match status" value="1"/>
</dbReference>
<keyword evidence="3" id="KW-1185">Reference proteome</keyword>
<dbReference type="Proteomes" id="UP001196661">
    <property type="component" value="Unassembled WGS sequence"/>
</dbReference>
<dbReference type="RefSeq" id="WP_215618841.1">
    <property type="nucleotide sequence ID" value="NZ_JADOER010000011.1"/>
</dbReference>
<gene>
    <name evidence="2" type="ORF">IXB28_12030</name>
</gene>
<dbReference type="Gene3D" id="3.40.50.300">
    <property type="entry name" value="P-loop containing nucleotide triphosphate hydrolases"/>
    <property type="match status" value="1"/>
</dbReference>
<accession>A0ABS5Y7L3</accession>
<organism evidence="2 3">
    <name type="scientific">Leptothoe kymatousa TAU-MAC 1615</name>
    <dbReference type="NCBI Taxonomy" id="2364775"/>
    <lineage>
        <taxon>Bacteria</taxon>
        <taxon>Bacillati</taxon>
        <taxon>Cyanobacteriota</taxon>
        <taxon>Cyanophyceae</taxon>
        <taxon>Nodosilineales</taxon>
        <taxon>Cymatolegaceae</taxon>
        <taxon>Leptothoe</taxon>
        <taxon>Leptothoe kymatousa</taxon>
    </lineage>
</organism>
<dbReference type="EMBL" id="JADOER010000011">
    <property type="protein sequence ID" value="MBT9312940.1"/>
    <property type="molecule type" value="Genomic_DNA"/>
</dbReference>
<feature type="domain" description="NACHT" evidence="1">
    <location>
        <begin position="191"/>
        <end position="314"/>
    </location>
</feature>
<sequence length="816" mass="93589">MPTPAIEIDTALYKRLQTAYTSECGRSPSMLINRLNQTFADDLDALRKNPKKSTARDLISDKTIRNFFNADEPQKLSEKNLNYLCKLLLNYTSFRDAQTSIKQTAASAVSRTFEDWLHDYIDYVRHKCNVVRIPNMTKPLSLDALYTEPRLAEELKIRKRKSITELQAEMEGYIASDAPRVEAKKLFKTDSKLVVWGAAGSGKSTSLRFLALRLSARATEEPEPTLPVFITLNEFSRNHTSLSFVDAIIKEFSRGNLNEEQASSFARTLLTRGKLVILLDSLDEIPLSILSDVQQEIDQIVKQYPDNGFVLTCRYGASDYIPASFKEVEMADFERDQVKTFVTNWFNHSDEDDITEQFLENLNENPQIRELTKNPLMLTMLCSIYSDGYEFPKDKSSLFEDATDLYLRKWDSFRRIKRDDVYQGKLSRPRRRDLFYLIAFKGMTGAEDSKFFWKRSQIERIIKDFIQHLPDVEEDTLDADTQAILNALESQHSLLTRSAHNTYTFSYRSFQEYFTAMKAIDVIGPDEHKLKEFLSQYAQRRDWRQTLLFEVERLPEADQFLTILFQQSLNILQMGQLPEVFTWLEQTTQTAQVESSSWRACYLSTDLETDLHIDRKTEGVDHILAQQVATKLRKINRKSNKIIHRSPRAKLDVDLAVIHTLVKDRAEGRETDITAVSHYDPTYQTAQNNIVEKFNEAVALAHQIQPQLAQELSQLQHTLPSPGDSKAVCAQWADNLQLLIQQHLNEGFVITLAPDEAAALNQYLYLVELIIDCLESDIYCAKSLRSQLLDSLLLSPNSQSIAPRLRSNAASLSVVA</sequence>
<dbReference type="Pfam" id="PF05729">
    <property type="entry name" value="NACHT"/>
    <property type="match status" value="1"/>
</dbReference>
<evidence type="ECO:0000313" key="2">
    <source>
        <dbReference type="EMBL" id="MBT9312940.1"/>
    </source>
</evidence>
<protein>
    <submittedName>
        <fullName evidence="2">NACHT domain-containing protein</fullName>
    </submittedName>
</protein>
<dbReference type="PROSITE" id="PS50837">
    <property type="entry name" value="NACHT"/>
    <property type="match status" value="1"/>
</dbReference>
<dbReference type="InterPro" id="IPR007111">
    <property type="entry name" value="NACHT_NTPase"/>
</dbReference>
<reference evidence="2 3" key="1">
    <citation type="journal article" date="2021" name="Mar. Drugs">
        <title>Genome Reduction and Secondary Metabolism of the Marine Sponge-Associated Cyanobacterium Leptothoe.</title>
        <authorList>
            <person name="Konstantinou D."/>
            <person name="Popin R.V."/>
            <person name="Fewer D.P."/>
            <person name="Sivonen K."/>
            <person name="Gkelis S."/>
        </authorList>
    </citation>
    <scope>NUCLEOTIDE SEQUENCE [LARGE SCALE GENOMIC DNA]</scope>
    <source>
        <strain evidence="2 3">TAU-MAC 1615</strain>
    </source>
</reference>
<dbReference type="InterPro" id="IPR054501">
    <property type="entry name" value="NCH2"/>
</dbReference>
<comment type="caution">
    <text evidence="2">The sequence shown here is derived from an EMBL/GenBank/DDBJ whole genome shotgun (WGS) entry which is preliminary data.</text>
</comment>
<dbReference type="Pfam" id="PF22727">
    <property type="entry name" value="NCH2"/>
    <property type="match status" value="1"/>
</dbReference>
<proteinExistence type="predicted"/>
<dbReference type="SUPFAM" id="SSF52540">
    <property type="entry name" value="P-loop containing nucleoside triphosphate hydrolases"/>
    <property type="match status" value="1"/>
</dbReference>
<evidence type="ECO:0000259" key="1">
    <source>
        <dbReference type="PROSITE" id="PS50837"/>
    </source>
</evidence>
<evidence type="ECO:0000313" key="3">
    <source>
        <dbReference type="Proteomes" id="UP001196661"/>
    </source>
</evidence>
<dbReference type="PANTHER" id="PTHR46844">
    <property type="entry name" value="SLR5058 PROTEIN"/>
    <property type="match status" value="1"/>
</dbReference>
<dbReference type="InterPro" id="IPR027417">
    <property type="entry name" value="P-loop_NTPase"/>
</dbReference>